<keyword evidence="12" id="KW-1185">Reference proteome</keyword>
<comment type="similarity">
    <text evidence="1 8 9">Belongs to the universal ribosomal protein uS3 family.</text>
</comment>
<evidence type="ECO:0000256" key="6">
    <source>
        <dbReference type="ARBA" id="ARBA00024998"/>
    </source>
</evidence>
<proteinExistence type="inferred from homology"/>
<protein>
    <recommendedName>
        <fullName evidence="7 8">Small ribosomal subunit protein uS3</fullName>
    </recommendedName>
</protein>
<keyword evidence="4 8" id="KW-0689">Ribosomal protein</keyword>
<keyword evidence="2 8" id="KW-0699">rRNA-binding</keyword>
<dbReference type="EMBL" id="BDFD01000030">
    <property type="protein sequence ID" value="GAV21400.1"/>
    <property type="molecule type" value="Genomic_DNA"/>
</dbReference>
<dbReference type="RefSeq" id="WP_072660692.1">
    <property type="nucleotide sequence ID" value="NZ_BDFD01000030.1"/>
</dbReference>
<dbReference type="Gene3D" id="3.30.1140.32">
    <property type="entry name" value="Ribosomal protein S3, C-terminal domain"/>
    <property type="match status" value="1"/>
</dbReference>
<dbReference type="SUPFAM" id="SSF54814">
    <property type="entry name" value="Prokaryotic type KH domain (KH-domain type II)"/>
    <property type="match status" value="1"/>
</dbReference>
<dbReference type="InterPro" id="IPR004044">
    <property type="entry name" value="KH_dom_type_2"/>
</dbReference>
<evidence type="ECO:0000256" key="3">
    <source>
        <dbReference type="ARBA" id="ARBA00022884"/>
    </source>
</evidence>
<dbReference type="PANTHER" id="PTHR11760:SF19">
    <property type="entry name" value="SMALL RIBOSOMAL SUBUNIT PROTEIN US3C"/>
    <property type="match status" value="1"/>
</dbReference>
<evidence type="ECO:0000256" key="4">
    <source>
        <dbReference type="ARBA" id="ARBA00022980"/>
    </source>
</evidence>
<sequence length="216" mass="24261">MGQKVNPIGFRVGTTRGWESVWYASDKNFGSNLREDIKLRRYVKARLKHAGVSRIIIERPADKIKVTVHTSRPGVVIGKKGSEIDAVRRELVQKFGQEVQVFIVEVRRPEAEAQLVAENVAFQLERRVAFRRAMKRAVQSAMRMGAKGVRINCAGRLGGAEIARTEWYREGRVPLHTLRADVDYGFAEAHTTYGVIGVKVWVFNGLKLGESEADNA</sequence>
<dbReference type="Pfam" id="PF07650">
    <property type="entry name" value="KH_2"/>
    <property type="match status" value="1"/>
</dbReference>
<organism evidence="11 12">
    <name type="scientific">Mariprofundus micogutta</name>
    <dbReference type="NCBI Taxonomy" id="1921010"/>
    <lineage>
        <taxon>Bacteria</taxon>
        <taxon>Pseudomonadati</taxon>
        <taxon>Pseudomonadota</taxon>
        <taxon>Candidatius Mariprofundia</taxon>
        <taxon>Mariprofundales</taxon>
        <taxon>Mariprofundaceae</taxon>
        <taxon>Mariprofundus</taxon>
    </lineage>
</organism>
<evidence type="ECO:0000256" key="2">
    <source>
        <dbReference type="ARBA" id="ARBA00022730"/>
    </source>
</evidence>
<comment type="function">
    <text evidence="6 8">Binds the lower part of the 30S subunit head. Binds mRNA in the 70S ribosome, positioning it for translation.</text>
</comment>
<dbReference type="InterPro" id="IPR004087">
    <property type="entry name" value="KH_dom"/>
</dbReference>
<evidence type="ECO:0000256" key="9">
    <source>
        <dbReference type="RuleBase" id="RU003624"/>
    </source>
</evidence>
<dbReference type="HAMAP" id="MF_01309_B">
    <property type="entry name" value="Ribosomal_uS3_B"/>
    <property type="match status" value="1"/>
</dbReference>
<evidence type="ECO:0000256" key="1">
    <source>
        <dbReference type="ARBA" id="ARBA00010761"/>
    </source>
</evidence>
<dbReference type="OrthoDB" id="5292034at2"/>
<dbReference type="SMART" id="SM00322">
    <property type="entry name" value="KH"/>
    <property type="match status" value="1"/>
</dbReference>
<dbReference type="GO" id="GO:0003735">
    <property type="term" value="F:structural constituent of ribosome"/>
    <property type="evidence" value="ECO:0007669"/>
    <property type="project" value="InterPro"/>
</dbReference>
<dbReference type="PANTHER" id="PTHR11760">
    <property type="entry name" value="30S/40S RIBOSOMAL PROTEIN S3"/>
    <property type="match status" value="1"/>
</dbReference>
<dbReference type="InterPro" id="IPR015946">
    <property type="entry name" value="KH_dom-like_a/b"/>
</dbReference>
<dbReference type="PROSITE" id="PS50823">
    <property type="entry name" value="KH_TYPE_2"/>
    <property type="match status" value="1"/>
</dbReference>
<reference evidence="11 12" key="1">
    <citation type="journal article" date="2017" name="Arch. Microbiol.">
        <title>Mariprofundus micogutta sp. nov., a novel iron-oxidizing zetaproteobacterium isolated from a deep-sea hydrothermal field at the Bayonnaise knoll of the Izu-Ogasawara arc, and a description of Mariprofundales ord. nov. and Zetaproteobacteria classis nov.</title>
        <authorList>
            <person name="Makita H."/>
            <person name="Tanaka E."/>
            <person name="Mitsunobu S."/>
            <person name="Miyazaki M."/>
            <person name="Nunoura T."/>
            <person name="Uematsu K."/>
            <person name="Takaki Y."/>
            <person name="Nishi S."/>
            <person name="Shimamura S."/>
            <person name="Takai K."/>
        </authorList>
    </citation>
    <scope>NUCLEOTIDE SEQUENCE [LARGE SCALE GENOMIC DNA]</scope>
    <source>
        <strain evidence="11 12">ET2</strain>
    </source>
</reference>
<dbReference type="CDD" id="cd02412">
    <property type="entry name" value="KH-II_30S_S3"/>
    <property type="match status" value="1"/>
</dbReference>
<dbReference type="InterPro" id="IPR001351">
    <property type="entry name" value="Ribosomal_uS3_C"/>
</dbReference>
<dbReference type="InterPro" id="IPR057258">
    <property type="entry name" value="Ribosomal_uS3"/>
</dbReference>
<dbReference type="SUPFAM" id="SSF54821">
    <property type="entry name" value="Ribosomal protein S3 C-terminal domain"/>
    <property type="match status" value="1"/>
</dbReference>
<dbReference type="Gene3D" id="3.30.300.20">
    <property type="match status" value="1"/>
</dbReference>
<dbReference type="FunFam" id="3.30.1140.32:FF:000002">
    <property type="entry name" value="30S ribosomal protein S3"/>
    <property type="match status" value="1"/>
</dbReference>
<keyword evidence="5 8" id="KW-0687">Ribonucleoprotein</keyword>
<evidence type="ECO:0000256" key="5">
    <source>
        <dbReference type="ARBA" id="ARBA00023274"/>
    </source>
</evidence>
<dbReference type="InterPro" id="IPR036419">
    <property type="entry name" value="Ribosomal_S3_C_sf"/>
</dbReference>
<evidence type="ECO:0000256" key="8">
    <source>
        <dbReference type="HAMAP-Rule" id="MF_01309"/>
    </source>
</evidence>
<dbReference type="GO" id="GO:0006412">
    <property type="term" value="P:translation"/>
    <property type="evidence" value="ECO:0007669"/>
    <property type="project" value="UniProtKB-UniRule"/>
</dbReference>
<feature type="domain" description="KH type-2" evidence="10">
    <location>
        <begin position="39"/>
        <end position="107"/>
    </location>
</feature>
<name>A0A1L8CR57_9PROT</name>
<gene>
    <name evidence="8" type="primary">rpsC</name>
    <name evidence="11" type="ORF">MMIC_P2384</name>
</gene>
<accession>A0A1L8CR57</accession>
<dbReference type="STRING" id="1921010.MMIC_P2384"/>
<dbReference type="GO" id="GO:0022627">
    <property type="term" value="C:cytosolic small ribosomal subunit"/>
    <property type="evidence" value="ECO:0007669"/>
    <property type="project" value="TreeGrafter"/>
</dbReference>
<keyword evidence="3 8" id="KW-0694">RNA-binding</keyword>
<evidence type="ECO:0000313" key="12">
    <source>
        <dbReference type="Proteomes" id="UP000231632"/>
    </source>
</evidence>
<evidence type="ECO:0000313" key="11">
    <source>
        <dbReference type="EMBL" id="GAV21400.1"/>
    </source>
</evidence>
<dbReference type="AlphaFoldDB" id="A0A1L8CR57"/>
<dbReference type="GO" id="GO:0019843">
    <property type="term" value="F:rRNA binding"/>
    <property type="evidence" value="ECO:0007669"/>
    <property type="project" value="UniProtKB-UniRule"/>
</dbReference>
<dbReference type="InterPro" id="IPR005704">
    <property type="entry name" value="Ribosomal_uS3_bac-typ"/>
</dbReference>
<dbReference type="NCBIfam" id="TIGR01009">
    <property type="entry name" value="rpsC_bact"/>
    <property type="match status" value="1"/>
</dbReference>
<dbReference type="Proteomes" id="UP000231632">
    <property type="component" value="Unassembled WGS sequence"/>
</dbReference>
<dbReference type="PROSITE" id="PS00548">
    <property type="entry name" value="RIBOSOMAL_S3"/>
    <property type="match status" value="1"/>
</dbReference>
<dbReference type="InterPro" id="IPR018280">
    <property type="entry name" value="Ribosomal_uS3_CS"/>
</dbReference>
<dbReference type="Pfam" id="PF00189">
    <property type="entry name" value="Ribosomal_S3_C"/>
    <property type="match status" value="1"/>
</dbReference>
<dbReference type="FunFam" id="3.30.300.20:FF:000001">
    <property type="entry name" value="30S ribosomal protein S3"/>
    <property type="match status" value="1"/>
</dbReference>
<dbReference type="InterPro" id="IPR009019">
    <property type="entry name" value="KH_sf_prok-type"/>
</dbReference>
<comment type="subunit">
    <text evidence="8">Part of the 30S ribosomal subunit. Forms a tight complex with proteins S10 and S14.</text>
</comment>
<comment type="caution">
    <text evidence="11">The sequence shown here is derived from an EMBL/GenBank/DDBJ whole genome shotgun (WGS) entry which is preliminary data.</text>
</comment>
<evidence type="ECO:0000256" key="7">
    <source>
        <dbReference type="ARBA" id="ARBA00035257"/>
    </source>
</evidence>
<evidence type="ECO:0000259" key="10">
    <source>
        <dbReference type="PROSITE" id="PS50823"/>
    </source>
</evidence>
<dbReference type="GO" id="GO:0003729">
    <property type="term" value="F:mRNA binding"/>
    <property type="evidence" value="ECO:0007669"/>
    <property type="project" value="UniProtKB-UniRule"/>
</dbReference>